<accession>A0A6J5MBA6</accession>
<evidence type="ECO:0000313" key="1">
    <source>
        <dbReference type="EMBL" id="CAB4140989.1"/>
    </source>
</evidence>
<organism evidence="1">
    <name type="scientific">uncultured Caudovirales phage</name>
    <dbReference type="NCBI Taxonomy" id="2100421"/>
    <lineage>
        <taxon>Viruses</taxon>
        <taxon>Duplodnaviria</taxon>
        <taxon>Heunggongvirae</taxon>
        <taxon>Uroviricota</taxon>
        <taxon>Caudoviricetes</taxon>
        <taxon>Peduoviridae</taxon>
        <taxon>Maltschvirus</taxon>
        <taxon>Maltschvirus maltsch</taxon>
    </lineage>
</organism>
<proteinExistence type="predicted"/>
<reference evidence="1" key="1">
    <citation type="submission" date="2020-04" db="EMBL/GenBank/DDBJ databases">
        <authorList>
            <person name="Chiriac C."/>
            <person name="Salcher M."/>
            <person name="Ghai R."/>
            <person name="Kavagutti S V."/>
        </authorList>
    </citation>
    <scope>NUCLEOTIDE SEQUENCE</scope>
</reference>
<dbReference type="EMBL" id="LR796383">
    <property type="protein sequence ID" value="CAB4140989.1"/>
    <property type="molecule type" value="Genomic_DNA"/>
</dbReference>
<gene>
    <name evidence="1" type="ORF">UFOVP399_58</name>
</gene>
<protein>
    <submittedName>
        <fullName evidence="1">Uncharacterized protein</fullName>
    </submittedName>
</protein>
<sequence length="134" mass="14572">MAWPKLQPAVLGAPDPGLAIMQAVDQIAADLTAHLPTDPYLKRLFVRHEALLREGEGRIAADELRAIDHYIAQKAHGEAQLRRKELRAKGVKVSAASAMSAVTYGPDRKATARIVFSITGRGHEARSAFTVSYT</sequence>
<name>A0A6J5MBA6_9CAUD</name>